<dbReference type="EMBL" id="JBBBZM010000261">
    <property type="protein sequence ID" value="KAL0631343.1"/>
    <property type="molecule type" value="Genomic_DNA"/>
</dbReference>
<organism evidence="2 3">
    <name type="scientific">Discina gigas</name>
    <dbReference type="NCBI Taxonomy" id="1032678"/>
    <lineage>
        <taxon>Eukaryota</taxon>
        <taxon>Fungi</taxon>
        <taxon>Dikarya</taxon>
        <taxon>Ascomycota</taxon>
        <taxon>Pezizomycotina</taxon>
        <taxon>Pezizomycetes</taxon>
        <taxon>Pezizales</taxon>
        <taxon>Discinaceae</taxon>
        <taxon>Discina</taxon>
    </lineage>
</organism>
<reference evidence="2 3" key="1">
    <citation type="submission" date="2024-02" db="EMBL/GenBank/DDBJ databases">
        <title>Discinaceae phylogenomics.</title>
        <authorList>
            <person name="Dirks A.C."/>
            <person name="James T.Y."/>
        </authorList>
    </citation>
    <scope>NUCLEOTIDE SEQUENCE [LARGE SCALE GENOMIC DNA]</scope>
    <source>
        <strain evidence="2 3">ACD0624</strain>
    </source>
</reference>
<protein>
    <recommendedName>
        <fullName evidence="1">CHAT domain-containing protein</fullName>
    </recommendedName>
</protein>
<keyword evidence="3" id="KW-1185">Reference proteome</keyword>
<dbReference type="Proteomes" id="UP001447188">
    <property type="component" value="Unassembled WGS sequence"/>
</dbReference>
<dbReference type="InterPro" id="IPR024983">
    <property type="entry name" value="CHAT_dom"/>
</dbReference>
<gene>
    <name evidence="2" type="ORF">Q9L58_009789</name>
</gene>
<evidence type="ECO:0000313" key="2">
    <source>
        <dbReference type="EMBL" id="KAL0631343.1"/>
    </source>
</evidence>
<dbReference type="Pfam" id="PF12770">
    <property type="entry name" value="CHAT"/>
    <property type="match status" value="1"/>
</dbReference>
<proteinExistence type="predicted"/>
<accession>A0ABR3G689</accession>
<evidence type="ECO:0000313" key="3">
    <source>
        <dbReference type="Proteomes" id="UP001447188"/>
    </source>
</evidence>
<feature type="domain" description="CHAT" evidence="1">
    <location>
        <begin position="5"/>
        <end position="119"/>
    </location>
</feature>
<name>A0ABR3G689_9PEZI</name>
<evidence type="ECO:0000259" key="1">
    <source>
        <dbReference type="Pfam" id="PF12770"/>
    </source>
</evidence>
<sequence length="120" mass="13280">MPGKLPVEAISLINIKQAQVAYLSACCTAENPSPMLADESIHIACGFQLAGFSHILATLWESEDEACREVAVEFYRSLFNGQPDGGHRVVSAAFHFAVKRLRHRMLRQPIKWASFIHTGA</sequence>
<comment type="caution">
    <text evidence="2">The sequence shown here is derived from an EMBL/GenBank/DDBJ whole genome shotgun (WGS) entry which is preliminary data.</text>
</comment>